<evidence type="ECO:0000313" key="1">
    <source>
        <dbReference type="EMBL" id="SVE06430.1"/>
    </source>
</evidence>
<dbReference type="PANTHER" id="PTHR20883">
    <property type="entry name" value="PHYTANOYL-COA DIOXYGENASE DOMAIN CONTAINING 1"/>
    <property type="match status" value="1"/>
</dbReference>
<gene>
    <name evidence="1" type="ORF">METZ01_LOCUS459284</name>
</gene>
<dbReference type="SUPFAM" id="SSF51197">
    <property type="entry name" value="Clavaminate synthase-like"/>
    <property type="match status" value="1"/>
</dbReference>
<feature type="non-terminal residue" evidence="1">
    <location>
        <position position="176"/>
    </location>
</feature>
<protein>
    <submittedName>
        <fullName evidence="1">Uncharacterized protein</fullName>
    </submittedName>
</protein>
<dbReference type="EMBL" id="UINC01191676">
    <property type="protein sequence ID" value="SVE06430.1"/>
    <property type="molecule type" value="Genomic_DNA"/>
</dbReference>
<organism evidence="1">
    <name type="scientific">marine metagenome</name>
    <dbReference type="NCBI Taxonomy" id="408172"/>
    <lineage>
        <taxon>unclassified sequences</taxon>
        <taxon>metagenomes</taxon>
        <taxon>ecological metagenomes</taxon>
    </lineage>
</organism>
<sequence length="176" mass="19799">MKYPELSSEYPLTSEQIEGYRRDGHVSLPGVCPPEEVAAFREAITEAAYANFPDGADLEDNRPFLQTLNLRFKHKGVKAFVLSRRFGQIVARLNGVEAVRIFHEQALFKEPGSGLSAWHQDQYYWPLATEQATGMWMPLVDVTMDMGPICFATGSHREGDMGHYRISDEAQAVFDG</sequence>
<dbReference type="GO" id="GO:0046872">
    <property type="term" value="F:metal ion binding"/>
    <property type="evidence" value="ECO:0007669"/>
    <property type="project" value="UniProtKB-ARBA"/>
</dbReference>
<dbReference type="AlphaFoldDB" id="A0A383AFR4"/>
<name>A0A383AFR4_9ZZZZ</name>
<accession>A0A383AFR4</accession>
<dbReference type="GO" id="GO:0016491">
    <property type="term" value="F:oxidoreductase activity"/>
    <property type="evidence" value="ECO:0007669"/>
    <property type="project" value="UniProtKB-ARBA"/>
</dbReference>
<dbReference type="InterPro" id="IPR008775">
    <property type="entry name" value="Phytyl_CoA_dOase-like"/>
</dbReference>
<dbReference type="Pfam" id="PF05721">
    <property type="entry name" value="PhyH"/>
    <property type="match status" value="1"/>
</dbReference>
<proteinExistence type="predicted"/>
<dbReference type="PANTHER" id="PTHR20883:SF48">
    <property type="entry name" value="ECTOINE DIOXYGENASE"/>
    <property type="match status" value="1"/>
</dbReference>
<reference evidence="1" key="1">
    <citation type="submission" date="2018-05" db="EMBL/GenBank/DDBJ databases">
        <authorList>
            <person name="Lanie J.A."/>
            <person name="Ng W.-L."/>
            <person name="Kazmierczak K.M."/>
            <person name="Andrzejewski T.M."/>
            <person name="Davidsen T.M."/>
            <person name="Wayne K.J."/>
            <person name="Tettelin H."/>
            <person name="Glass J.I."/>
            <person name="Rusch D."/>
            <person name="Podicherti R."/>
            <person name="Tsui H.-C.T."/>
            <person name="Winkler M.E."/>
        </authorList>
    </citation>
    <scope>NUCLEOTIDE SEQUENCE</scope>
</reference>
<dbReference type="Gene3D" id="2.60.120.620">
    <property type="entry name" value="q2cbj1_9rhob like domain"/>
    <property type="match status" value="1"/>
</dbReference>